<dbReference type="EMBL" id="SJPG01000001">
    <property type="protein sequence ID" value="TWT62158.1"/>
    <property type="molecule type" value="Genomic_DNA"/>
</dbReference>
<evidence type="ECO:0000256" key="5">
    <source>
        <dbReference type="ARBA" id="ARBA00022777"/>
    </source>
</evidence>
<gene>
    <name evidence="10" type="primary">pknB_10</name>
    <name evidence="10" type="ORF">Pan54_28990</name>
</gene>
<dbReference type="OrthoDB" id="7806016at2"/>
<keyword evidence="5 10" id="KW-0418">Kinase</keyword>
<dbReference type="InterPro" id="IPR000719">
    <property type="entry name" value="Prot_kinase_dom"/>
</dbReference>
<dbReference type="Gene3D" id="3.30.200.20">
    <property type="entry name" value="Phosphorylase Kinase, domain 1"/>
    <property type="match status" value="1"/>
</dbReference>
<evidence type="ECO:0000313" key="11">
    <source>
        <dbReference type="Proteomes" id="UP000316095"/>
    </source>
</evidence>
<dbReference type="AlphaFoldDB" id="A0A5C5XHJ3"/>
<keyword evidence="4" id="KW-0547">Nucleotide-binding</keyword>
<dbReference type="SUPFAM" id="SSF52172">
    <property type="entry name" value="CheY-like"/>
    <property type="match status" value="1"/>
</dbReference>
<evidence type="ECO:0000256" key="3">
    <source>
        <dbReference type="ARBA" id="ARBA00022679"/>
    </source>
</evidence>
<dbReference type="PROSITE" id="PS00108">
    <property type="entry name" value="PROTEIN_KINASE_ST"/>
    <property type="match status" value="1"/>
</dbReference>
<evidence type="ECO:0000313" key="10">
    <source>
        <dbReference type="EMBL" id="TWT62158.1"/>
    </source>
</evidence>
<name>A0A5C5XHJ3_9PLAN</name>
<dbReference type="PROSITE" id="PS50011">
    <property type="entry name" value="PROTEIN_KINASE_DOM"/>
    <property type="match status" value="1"/>
</dbReference>
<feature type="domain" description="Protein kinase" evidence="9">
    <location>
        <begin position="72"/>
        <end position="331"/>
    </location>
</feature>
<proteinExistence type="predicted"/>
<dbReference type="SUPFAM" id="SSF56112">
    <property type="entry name" value="Protein kinase-like (PK-like)"/>
    <property type="match status" value="1"/>
</dbReference>
<evidence type="ECO:0000256" key="2">
    <source>
        <dbReference type="ARBA" id="ARBA00022527"/>
    </source>
</evidence>
<dbReference type="Proteomes" id="UP000316095">
    <property type="component" value="Unassembled WGS sequence"/>
</dbReference>
<evidence type="ECO:0000256" key="6">
    <source>
        <dbReference type="ARBA" id="ARBA00022840"/>
    </source>
</evidence>
<dbReference type="PANTHER" id="PTHR24356">
    <property type="entry name" value="SERINE/THREONINE-PROTEIN KINASE"/>
    <property type="match status" value="1"/>
</dbReference>
<evidence type="ECO:0000256" key="1">
    <source>
        <dbReference type="ARBA" id="ARBA00012513"/>
    </source>
</evidence>
<organism evidence="10 11">
    <name type="scientific">Rubinisphaera italica</name>
    <dbReference type="NCBI Taxonomy" id="2527969"/>
    <lineage>
        <taxon>Bacteria</taxon>
        <taxon>Pseudomonadati</taxon>
        <taxon>Planctomycetota</taxon>
        <taxon>Planctomycetia</taxon>
        <taxon>Planctomycetales</taxon>
        <taxon>Planctomycetaceae</taxon>
        <taxon>Rubinisphaera</taxon>
    </lineage>
</organism>
<reference evidence="10 11" key="1">
    <citation type="submission" date="2019-02" db="EMBL/GenBank/DDBJ databases">
        <title>Deep-cultivation of Planctomycetes and their phenomic and genomic characterization uncovers novel biology.</title>
        <authorList>
            <person name="Wiegand S."/>
            <person name="Jogler M."/>
            <person name="Boedeker C."/>
            <person name="Pinto D."/>
            <person name="Vollmers J."/>
            <person name="Rivas-Marin E."/>
            <person name="Kohn T."/>
            <person name="Peeters S.H."/>
            <person name="Heuer A."/>
            <person name="Rast P."/>
            <person name="Oberbeckmann S."/>
            <person name="Bunk B."/>
            <person name="Jeske O."/>
            <person name="Meyerdierks A."/>
            <person name="Storesund J.E."/>
            <person name="Kallscheuer N."/>
            <person name="Luecker S."/>
            <person name="Lage O.M."/>
            <person name="Pohl T."/>
            <person name="Merkel B.J."/>
            <person name="Hornburger P."/>
            <person name="Mueller R.-W."/>
            <person name="Bruemmer F."/>
            <person name="Labrenz M."/>
            <person name="Spormann A.M."/>
            <person name="Op Den Camp H."/>
            <person name="Overmann J."/>
            <person name="Amann R."/>
            <person name="Jetten M.S.M."/>
            <person name="Mascher T."/>
            <person name="Medema M.H."/>
            <person name="Devos D.P."/>
            <person name="Kaster A.-K."/>
            <person name="Ovreas L."/>
            <person name="Rohde M."/>
            <person name="Galperin M.Y."/>
            <person name="Jogler C."/>
        </authorList>
    </citation>
    <scope>NUCLEOTIDE SEQUENCE [LARGE SCALE GENOMIC DNA]</scope>
    <source>
        <strain evidence="10 11">Pan54</strain>
    </source>
</reference>
<evidence type="ECO:0000256" key="7">
    <source>
        <dbReference type="ARBA" id="ARBA00047899"/>
    </source>
</evidence>
<dbReference type="InterPro" id="IPR050236">
    <property type="entry name" value="Ser_Thr_kinase_AGC"/>
</dbReference>
<comment type="caution">
    <text evidence="10">The sequence shown here is derived from an EMBL/GenBank/DDBJ whole genome shotgun (WGS) entry which is preliminary data.</text>
</comment>
<dbReference type="GO" id="GO:0035556">
    <property type="term" value="P:intracellular signal transduction"/>
    <property type="evidence" value="ECO:0007669"/>
    <property type="project" value="TreeGrafter"/>
</dbReference>
<evidence type="ECO:0000259" key="9">
    <source>
        <dbReference type="PROSITE" id="PS50011"/>
    </source>
</evidence>
<dbReference type="InterPro" id="IPR011006">
    <property type="entry name" value="CheY-like_superfamily"/>
</dbReference>
<dbReference type="CDD" id="cd14014">
    <property type="entry name" value="STKc_PknB_like"/>
    <property type="match status" value="1"/>
</dbReference>
<keyword evidence="11" id="KW-1185">Reference proteome</keyword>
<accession>A0A5C5XHJ3</accession>
<dbReference type="SMART" id="SM00220">
    <property type="entry name" value="S_TKc"/>
    <property type="match status" value="1"/>
</dbReference>
<dbReference type="GO" id="GO:0005524">
    <property type="term" value="F:ATP binding"/>
    <property type="evidence" value="ECO:0007669"/>
    <property type="project" value="UniProtKB-KW"/>
</dbReference>
<dbReference type="GO" id="GO:0106310">
    <property type="term" value="F:protein serine kinase activity"/>
    <property type="evidence" value="ECO:0007669"/>
    <property type="project" value="RHEA"/>
</dbReference>
<dbReference type="Gene3D" id="1.10.510.10">
    <property type="entry name" value="Transferase(Phosphotransferase) domain 1"/>
    <property type="match status" value="1"/>
</dbReference>
<keyword evidence="6" id="KW-0067">ATP-binding</keyword>
<keyword evidence="3 10" id="KW-0808">Transferase</keyword>
<dbReference type="Gene3D" id="3.40.50.2300">
    <property type="match status" value="1"/>
</dbReference>
<comment type="catalytic activity">
    <reaction evidence="7">
        <text>L-threonyl-[protein] + ATP = O-phospho-L-threonyl-[protein] + ADP + H(+)</text>
        <dbReference type="Rhea" id="RHEA:46608"/>
        <dbReference type="Rhea" id="RHEA-COMP:11060"/>
        <dbReference type="Rhea" id="RHEA-COMP:11605"/>
        <dbReference type="ChEBI" id="CHEBI:15378"/>
        <dbReference type="ChEBI" id="CHEBI:30013"/>
        <dbReference type="ChEBI" id="CHEBI:30616"/>
        <dbReference type="ChEBI" id="CHEBI:61977"/>
        <dbReference type="ChEBI" id="CHEBI:456216"/>
        <dbReference type="EC" id="2.7.11.1"/>
    </reaction>
</comment>
<evidence type="ECO:0000256" key="4">
    <source>
        <dbReference type="ARBA" id="ARBA00022741"/>
    </source>
</evidence>
<keyword evidence="2" id="KW-0723">Serine/threonine-protein kinase</keyword>
<dbReference type="InterPro" id="IPR011009">
    <property type="entry name" value="Kinase-like_dom_sf"/>
</dbReference>
<protein>
    <recommendedName>
        <fullName evidence="1">non-specific serine/threonine protein kinase</fullName>
        <ecNumber evidence="1">2.7.11.1</ecNumber>
    </recommendedName>
</protein>
<dbReference type="EC" id="2.7.11.1" evidence="1"/>
<dbReference type="RefSeq" id="WP_146504046.1">
    <property type="nucleotide sequence ID" value="NZ_SJPG01000001.1"/>
</dbReference>
<dbReference type="GO" id="GO:0004674">
    <property type="term" value="F:protein serine/threonine kinase activity"/>
    <property type="evidence" value="ECO:0007669"/>
    <property type="project" value="UniProtKB-KW"/>
</dbReference>
<dbReference type="PANTHER" id="PTHR24356:SF1">
    <property type="entry name" value="SERINE_THREONINE-PROTEIN KINASE GREATWALL"/>
    <property type="match status" value="1"/>
</dbReference>
<comment type="catalytic activity">
    <reaction evidence="8">
        <text>L-seryl-[protein] + ATP = O-phospho-L-seryl-[protein] + ADP + H(+)</text>
        <dbReference type="Rhea" id="RHEA:17989"/>
        <dbReference type="Rhea" id="RHEA-COMP:9863"/>
        <dbReference type="Rhea" id="RHEA-COMP:11604"/>
        <dbReference type="ChEBI" id="CHEBI:15378"/>
        <dbReference type="ChEBI" id="CHEBI:29999"/>
        <dbReference type="ChEBI" id="CHEBI:30616"/>
        <dbReference type="ChEBI" id="CHEBI:83421"/>
        <dbReference type="ChEBI" id="CHEBI:456216"/>
        <dbReference type="EC" id="2.7.11.1"/>
    </reaction>
</comment>
<evidence type="ECO:0000256" key="8">
    <source>
        <dbReference type="ARBA" id="ARBA00048679"/>
    </source>
</evidence>
<dbReference type="InterPro" id="IPR008271">
    <property type="entry name" value="Ser/Thr_kinase_AS"/>
</dbReference>
<dbReference type="Pfam" id="PF00069">
    <property type="entry name" value="Pkinase"/>
    <property type="match status" value="1"/>
</dbReference>
<sequence>MDFSSSKGLAKELVVMRLITKDQANASLRKLGGKNKTGSDLLDVMLETSVLTPFQVESIKRLDTDVLILGGCKLLYPNAAGSFARVFRAEEIETGKVVAVKLLRHRWVNDPETVDLFRREAELGMKLKHPNIVPIHSVGSENGYHFFIMDFVQGGNLKDFVQIRKQIEPAETVKYAIDMARGLEYALKLGFTHRDLKMTNVVFSVDGSAKLIDFGLATDDELLEKVGDGGVQHALEYSTLEKKTGAPRNDPRSDLFFLGTILYEMLLGEPPYPRTRSREERKQITRYRNIRALSDAMPGCPRQVSFIIDRLLHINPDERYQSPTELLTDLMEAKAKLDMTAAAQQKDEESGELELPEEVILMCIERRPREQDVLRDYFNRHGFRVLVISDVERAVRRINTDPPHIVLCMTTLRNGENLQDVYEDLIAAVSIKRIPTLMMVADVDADHKIPAGRETIIHLRPQPMALRDMRKELTIVGQQAGIIPKEVPK</sequence>